<organism evidence="1 2">
    <name type="scientific">Brenneria alni</name>
    <dbReference type="NCBI Taxonomy" id="71656"/>
    <lineage>
        <taxon>Bacteria</taxon>
        <taxon>Pseudomonadati</taxon>
        <taxon>Pseudomonadota</taxon>
        <taxon>Gammaproteobacteria</taxon>
        <taxon>Enterobacterales</taxon>
        <taxon>Pectobacteriaceae</taxon>
        <taxon>Brenneria</taxon>
    </lineage>
</organism>
<accession>A0A421DPH4</accession>
<protein>
    <submittedName>
        <fullName evidence="1">Uncharacterized protein</fullName>
    </submittedName>
</protein>
<comment type="caution">
    <text evidence="1">The sequence shown here is derived from an EMBL/GenBank/DDBJ whole genome shotgun (WGS) entry which is preliminary data.</text>
</comment>
<evidence type="ECO:0000313" key="1">
    <source>
        <dbReference type="EMBL" id="RLM24713.1"/>
    </source>
</evidence>
<sequence length="79" mass="8387">MQDCGHATAKPLSWQAEFIKVRGADNQQARKCPAALSSGNKLSCVTNGPDRGTVRQFSGALPYPATSLHVRPLLAGHEA</sequence>
<keyword evidence="2" id="KW-1185">Reference proteome</keyword>
<gene>
    <name evidence="1" type="ORF">BIY29_08310</name>
</gene>
<proteinExistence type="predicted"/>
<name>A0A421DPH4_9GAMM</name>
<evidence type="ECO:0000313" key="2">
    <source>
        <dbReference type="Proteomes" id="UP000285648"/>
    </source>
</evidence>
<dbReference type="AlphaFoldDB" id="A0A421DPH4"/>
<dbReference type="EMBL" id="MJLZ01000015">
    <property type="protein sequence ID" value="RLM24713.1"/>
    <property type="molecule type" value="Genomic_DNA"/>
</dbReference>
<reference evidence="1 2" key="1">
    <citation type="submission" date="2016-09" db="EMBL/GenBank/DDBJ databases">
        <authorList>
            <person name="Doonan J."/>
            <person name="Pachebat J.A."/>
            <person name="Golyshin P.N."/>
            <person name="Denman S."/>
            <person name="Mcdonald J.E."/>
        </authorList>
    </citation>
    <scope>NUCLEOTIDE SEQUENCE [LARGE SCALE GENOMIC DNA]</scope>
    <source>
        <strain evidence="1 2">NCPPB 3934</strain>
    </source>
</reference>
<dbReference type="Proteomes" id="UP000285648">
    <property type="component" value="Unassembled WGS sequence"/>
</dbReference>